<gene>
    <name evidence="6" type="ORF">CTAYLR_002061</name>
</gene>
<reference evidence="6" key="1">
    <citation type="submission" date="2023-01" db="EMBL/GenBank/DDBJ databases">
        <title>Metagenome sequencing of chrysophaentin producing Chrysophaeum taylorii.</title>
        <authorList>
            <person name="Davison J."/>
            <person name="Bewley C."/>
        </authorList>
    </citation>
    <scope>NUCLEOTIDE SEQUENCE</scope>
    <source>
        <strain evidence="6">NIES-1699</strain>
    </source>
</reference>
<organism evidence="6 7">
    <name type="scientific">Chrysophaeum taylorii</name>
    <dbReference type="NCBI Taxonomy" id="2483200"/>
    <lineage>
        <taxon>Eukaryota</taxon>
        <taxon>Sar</taxon>
        <taxon>Stramenopiles</taxon>
        <taxon>Ochrophyta</taxon>
        <taxon>Pelagophyceae</taxon>
        <taxon>Pelagomonadales</taxon>
        <taxon>Pelagomonadaceae</taxon>
        <taxon>Chrysophaeum</taxon>
    </lineage>
</organism>
<feature type="region of interest" description="Disordered" evidence="4">
    <location>
        <begin position="50"/>
        <end position="266"/>
    </location>
</feature>
<feature type="compositionally biased region" description="Basic residues" evidence="4">
    <location>
        <begin position="519"/>
        <end position="528"/>
    </location>
</feature>
<dbReference type="Gene3D" id="3.30.70.330">
    <property type="match status" value="2"/>
</dbReference>
<feature type="domain" description="RRM" evidence="5">
    <location>
        <begin position="270"/>
        <end position="373"/>
    </location>
</feature>
<dbReference type="InterPro" id="IPR035979">
    <property type="entry name" value="RBD_domain_sf"/>
</dbReference>
<dbReference type="PROSITE" id="PS50102">
    <property type="entry name" value="RRM"/>
    <property type="match status" value="2"/>
</dbReference>
<comment type="caution">
    <text evidence="6">The sequence shown here is derived from an EMBL/GenBank/DDBJ whole genome shotgun (WGS) entry which is preliminary data.</text>
</comment>
<evidence type="ECO:0000259" key="5">
    <source>
        <dbReference type="PROSITE" id="PS50102"/>
    </source>
</evidence>
<feature type="compositionally biased region" description="Basic and acidic residues" evidence="4">
    <location>
        <begin position="125"/>
        <end position="142"/>
    </location>
</feature>
<keyword evidence="2 3" id="KW-0694">RNA-binding</keyword>
<feature type="compositionally biased region" description="Basic residues" evidence="4">
    <location>
        <begin position="150"/>
        <end position="162"/>
    </location>
</feature>
<evidence type="ECO:0000313" key="7">
    <source>
        <dbReference type="Proteomes" id="UP001230188"/>
    </source>
</evidence>
<dbReference type="CDD" id="cd12394">
    <property type="entry name" value="RRM1_RBM34"/>
    <property type="match status" value="1"/>
</dbReference>
<evidence type="ECO:0000313" key="6">
    <source>
        <dbReference type="EMBL" id="KAJ8612830.1"/>
    </source>
</evidence>
<evidence type="ECO:0000256" key="3">
    <source>
        <dbReference type="PROSITE-ProRule" id="PRU00176"/>
    </source>
</evidence>
<protein>
    <recommendedName>
        <fullName evidence="5">RRM domain-containing protein</fullName>
    </recommendedName>
</protein>
<feature type="region of interest" description="Disordered" evidence="4">
    <location>
        <begin position="465"/>
        <end position="534"/>
    </location>
</feature>
<feature type="compositionally biased region" description="Basic and acidic residues" evidence="4">
    <location>
        <begin position="222"/>
        <end position="266"/>
    </location>
</feature>
<accession>A0AAD7XRA0</accession>
<dbReference type="PANTHER" id="PTHR23236:SF119">
    <property type="entry name" value="NUCLEAR RNA-BINDING PROTEIN SART-3"/>
    <property type="match status" value="1"/>
</dbReference>
<dbReference type="Proteomes" id="UP001230188">
    <property type="component" value="Unassembled WGS sequence"/>
</dbReference>
<feature type="compositionally biased region" description="Basic and acidic residues" evidence="4">
    <location>
        <begin position="94"/>
        <end position="105"/>
    </location>
</feature>
<evidence type="ECO:0000256" key="1">
    <source>
        <dbReference type="ARBA" id="ARBA00022737"/>
    </source>
</evidence>
<keyword evidence="7" id="KW-1185">Reference proteome</keyword>
<feature type="compositionally biased region" description="Basic and acidic residues" evidence="4">
    <location>
        <begin position="509"/>
        <end position="518"/>
    </location>
</feature>
<dbReference type="EMBL" id="JAQMWT010000040">
    <property type="protein sequence ID" value="KAJ8612830.1"/>
    <property type="molecule type" value="Genomic_DNA"/>
</dbReference>
<dbReference type="PANTHER" id="PTHR23236">
    <property type="entry name" value="EUKARYOTIC TRANSLATION INITIATION FACTOR 4B/4H"/>
    <property type="match status" value="1"/>
</dbReference>
<proteinExistence type="predicted"/>
<feature type="compositionally biased region" description="Basic and acidic residues" evidence="4">
    <location>
        <begin position="175"/>
        <end position="186"/>
    </location>
</feature>
<keyword evidence="1" id="KW-0677">Repeat</keyword>
<feature type="domain" description="RRM" evidence="5">
    <location>
        <begin position="382"/>
        <end position="471"/>
    </location>
</feature>
<evidence type="ECO:0000256" key="2">
    <source>
        <dbReference type="ARBA" id="ARBA00022884"/>
    </source>
</evidence>
<feature type="compositionally biased region" description="Basic and acidic residues" evidence="4">
    <location>
        <begin position="194"/>
        <end position="205"/>
    </location>
</feature>
<dbReference type="GO" id="GO:0003723">
    <property type="term" value="F:RNA binding"/>
    <property type="evidence" value="ECO:0007669"/>
    <property type="project" value="UniProtKB-UniRule"/>
</dbReference>
<sequence>MAEAYDAGDIAAAIRRQASSEAVPALSELFSRPSKPLDKAALFAIFKEDAGEEEEVEEEEAEVTKAAPPVKPRRHAEPLVVATAELAARHEKKQKSGDLEMKEGAVEPTTSKATASAGADEPEEKTEVARVEEPKKRTRIAEGDADQDMKKKKKKKKEKKKPARNEEIASSEAEPEQKKKPARNEEIASSEAEPEQKKKTARNEEIASSEAEQKKMKKKKKASEPEETKKTARNEAEQKVSSEAEQKKKRSAGDDSERKDGEEEKEASLRTVFVGNLPKETKRKAVEKFFARYGKVESARIRSLPTAGAKVDDAGNQDLVRRVCAYRGSLTDAKPVANAYVVYESVDAAKRAVDEANGREFGSFHLRVDWAKRSRDKTDHLRTAFVGNLPRGTDEESLRAHFASHVGGHEAIHNVRVVRNREDHAAIGVAYVLLKDPSLLSTALELDGHPPAGSAPRRTTRRLLRRERKRNSPELPVASRRKESLPPKVVAAAAATLRPGWGDVPPTTRRRDAIPQRNERRRRRRRLRRPAERK</sequence>
<dbReference type="AlphaFoldDB" id="A0AAD7XRA0"/>
<dbReference type="InterPro" id="IPR000504">
    <property type="entry name" value="RRM_dom"/>
</dbReference>
<evidence type="ECO:0000256" key="4">
    <source>
        <dbReference type="SAM" id="MobiDB-lite"/>
    </source>
</evidence>
<dbReference type="SMART" id="SM00360">
    <property type="entry name" value="RRM"/>
    <property type="match status" value="2"/>
</dbReference>
<dbReference type="Pfam" id="PF00076">
    <property type="entry name" value="RRM_1"/>
    <property type="match status" value="2"/>
</dbReference>
<dbReference type="SUPFAM" id="SSF54928">
    <property type="entry name" value="RNA-binding domain, RBD"/>
    <property type="match status" value="2"/>
</dbReference>
<name>A0AAD7XRA0_9STRA</name>
<dbReference type="InterPro" id="IPR012677">
    <property type="entry name" value="Nucleotide-bd_a/b_plait_sf"/>
</dbReference>
<feature type="compositionally biased region" description="Acidic residues" evidence="4">
    <location>
        <begin position="50"/>
        <end position="61"/>
    </location>
</feature>